<gene>
    <name evidence="1" type="ORF">LCGC14_2996230</name>
</gene>
<evidence type="ECO:0000313" key="1">
    <source>
        <dbReference type="EMBL" id="KKK63242.1"/>
    </source>
</evidence>
<dbReference type="EMBL" id="LAZR01061606">
    <property type="protein sequence ID" value="KKK63242.1"/>
    <property type="molecule type" value="Genomic_DNA"/>
</dbReference>
<name>A0A0F8X2A7_9ZZZZ</name>
<feature type="non-terminal residue" evidence="1">
    <location>
        <position position="1"/>
    </location>
</feature>
<organism evidence="1">
    <name type="scientific">marine sediment metagenome</name>
    <dbReference type="NCBI Taxonomy" id="412755"/>
    <lineage>
        <taxon>unclassified sequences</taxon>
        <taxon>metagenomes</taxon>
        <taxon>ecological metagenomes</taxon>
    </lineage>
</organism>
<reference evidence="1" key="1">
    <citation type="journal article" date="2015" name="Nature">
        <title>Complex archaea that bridge the gap between prokaryotes and eukaryotes.</title>
        <authorList>
            <person name="Spang A."/>
            <person name="Saw J.H."/>
            <person name="Jorgensen S.L."/>
            <person name="Zaremba-Niedzwiedzka K."/>
            <person name="Martijn J."/>
            <person name="Lind A.E."/>
            <person name="van Eijk R."/>
            <person name="Schleper C."/>
            <person name="Guy L."/>
            <person name="Ettema T.J."/>
        </authorList>
    </citation>
    <scope>NUCLEOTIDE SEQUENCE</scope>
</reference>
<sequence>HIAVSPGRNEVDMLGIDNKIAVITGASLYLTLSI</sequence>
<dbReference type="AlphaFoldDB" id="A0A0F8X2A7"/>
<comment type="caution">
    <text evidence="1">The sequence shown here is derived from an EMBL/GenBank/DDBJ whole genome shotgun (WGS) entry which is preliminary data.</text>
</comment>
<accession>A0A0F8X2A7</accession>
<proteinExistence type="predicted"/>
<protein>
    <submittedName>
        <fullName evidence="1">Uncharacterized protein</fullName>
    </submittedName>
</protein>